<dbReference type="SUPFAM" id="SSF47384">
    <property type="entry name" value="Homodimeric domain of signal transducing histidine kinase"/>
    <property type="match status" value="1"/>
</dbReference>
<feature type="region of interest" description="Disordered" evidence="13">
    <location>
        <begin position="60"/>
        <end position="84"/>
    </location>
</feature>
<feature type="transmembrane region" description="Helical" evidence="14">
    <location>
        <begin position="179"/>
        <end position="202"/>
    </location>
</feature>
<evidence type="ECO:0000256" key="5">
    <source>
        <dbReference type="ARBA" id="ARBA00022679"/>
    </source>
</evidence>
<dbReference type="PANTHER" id="PTHR45436:SF5">
    <property type="entry name" value="SENSOR HISTIDINE KINASE TRCS"/>
    <property type="match status" value="1"/>
</dbReference>
<keyword evidence="12 14" id="KW-0472">Membrane</keyword>
<evidence type="ECO:0000256" key="4">
    <source>
        <dbReference type="ARBA" id="ARBA00022553"/>
    </source>
</evidence>
<dbReference type="Pfam" id="PF00512">
    <property type="entry name" value="HisKA"/>
    <property type="match status" value="1"/>
</dbReference>
<keyword evidence="10 14" id="KW-1133">Transmembrane helix</keyword>
<dbReference type="InterPro" id="IPR036890">
    <property type="entry name" value="HATPase_C_sf"/>
</dbReference>
<proteinExistence type="predicted"/>
<dbReference type="InterPro" id="IPR036097">
    <property type="entry name" value="HisK_dim/P_sf"/>
</dbReference>
<dbReference type="EC" id="2.7.13.3" evidence="3"/>
<keyword evidence="17" id="KW-1185">Reference proteome</keyword>
<evidence type="ECO:0000259" key="15">
    <source>
        <dbReference type="PROSITE" id="PS50109"/>
    </source>
</evidence>
<dbReference type="PROSITE" id="PS50109">
    <property type="entry name" value="HIS_KIN"/>
    <property type="match status" value="1"/>
</dbReference>
<dbReference type="Gene3D" id="1.10.287.130">
    <property type="match status" value="1"/>
</dbReference>
<dbReference type="RefSeq" id="WP_076345163.1">
    <property type="nucleotide sequence ID" value="NZ_FTOO01000002.1"/>
</dbReference>
<organism evidence="16 17">
    <name type="scientific">Alicyclobacillus vulcanalis</name>
    <dbReference type="NCBI Taxonomy" id="252246"/>
    <lineage>
        <taxon>Bacteria</taxon>
        <taxon>Bacillati</taxon>
        <taxon>Bacillota</taxon>
        <taxon>Bacilli</taxon>
        <taxon>Bacillales</taxon>
        <taxon>Alicyclobacillaceae</taxon>
        <taxon>Alicyclobacillus</taxon>
    </lineage>
</organism>
<dbReference type="PANTHER" id="PTHR45436">
    <property type="entry name" value="SENSOR HISTIDINE KINASE YKOH"/>
    <property type="match status" value="1"/>
</dbReference>
<dbReference type="CDD" id="cd00082">
    <property type="entry name" value="HisKA"/>
    <property type="match status" value="1"/>
</dbReference>
<comment type="subcellular location">
    <subcellularLocation>
        <location evidence="2">Cell membrane</location>
        <topology evidence="2">Multi-pass membrane protein</topology>
    </subcellularLocation>
</comment>
<dbReference type="OrthoDB" id="9813151at2"/>
<keyword evidence="7" id="KW-0547">Nucleotide-binding</keyword>
<keyword evidence="11" id="KW-0902">Two-component regulatory system</keyword>
<evidence type="ECO:0000256" key="1">
    <source>
        <dbReference type="ARBA" id="ARBA00000085"/>
    </source>
</evidence>
<dbReference type="FunFam" id="3.30.565.10:FF:000006">
    <property type="entry name" value="Sensor histidine kinase WalK"/>
    <property type="match status" value="1"/>
</dbReference>
<dbReference type="Gene3D" id="3.30.565.10">
    <property type="entry name" value="Histidine kinase-like ATPase, C-terminal domain"/>
    <property type="match status" value="1"/>
</dbReference>
<evidence type="ECO:0000313" key="16">
    <source>
        <dbReference type="EMBL" id="SIS66390.1"/>
    </source>
</evidence>
<sequence>MFRKTALRLVLLYTAVFAGVLLSFSAVVYAFTHHRVRADEVATMNAAAANLRACRDEQILPGDHDDDSLRPGGHPGGPGPGDRLLAEADETRAEHLVYVLAAGARVVSQTPAGSLTTAEAEKAVADASGDSPRALTLGGVPYLAMKVTLPRAVRVAGGSADTAVILYNRAVDAAFLRELLAVLTVSAASFALLSAGVGFVLASRALRPIRKSFEDERRFVANASHELRTPLSVMRLQIDRMFRHPAETIFDMSEVVASLARETDRLQRLVNDLLTLAKADEGRVAFSMRAVDLAALAREAVDRFAPVAEERGIELRAMATAARAVADPDRLLELLSILLDNALAFTPRGGLVEVAAHPAEGGAVLAVRDTGQGIPREHLPRVFDRFYQVDPSRSTRGAGLGLSIAKWIAEAHGGTIRVMSPGSFGVGTEVEVVLPNRPPKARPLGRFARLRRLCYKKNSS</sequence>
<evidence type="ECO:0000256" key="6">
    <source>
        <dbReference type="ARBA" id="ARBA00022692"/>
    </source>
</evidence>
<keyword evidence="4" id="KW-0597">Phosphoprotein</keyword>
<dbReference type="SMART" id="SM00388">
    <property type="entry name" value="HisKA"/>
    <property type="match status" value="1"/>
</dbReference>
<dbReference type="FunFam" id="1.10.287.130:FF:000001">
    <property type="entry name" value="Two-component sensor histidine kinase"/>
    <property type="match status" value="1"/>
</dbReference>
<keyword evidence="5" id="KW-0808">Transferase</keyword>
<dbReference type="Pfam" id="PF02518">
    <property type="entry name" value="HATPase_c"/>
    <property type="match status" value="1"/>
</dbReference>
<evidence type="ECO:0000256" key="7">
    <source>
        <dbReference type="ARBA" id="ARBA00022741"/>
    </source>
</evidence>
<dbReference type="InterPro" id="IPR004358">
    <property type="entry name" value="Sig_transdc_His_kin-like_C"/>
</dbReference>
<dbReference type="AlphaFoldDB" id="A0A1N7KY94"/>
<dbReference type="EMBL" id="FTOO01000002">
    <property type="protein sequence ID" value="SIS66390.1"/>
    <property type="molecule type" value="Genomic_DNA"/>
</dbReference>
<keyword evidence="6 14" id="KW-0812">Transmembrane</keyword>
<evidence type="ECO:0000256" key="14">
    <source>
        <dbReference type="SAM" id="Phobius"/>
    </source>
</evidence>
<evidence type="ECO:0000256" key="9">
    <source>
        <dbReference type="ARBA" id="ARBA00022840"/>
    </source>
</evidence>
<dbReference type="GO" id="GO:0005524">
    <property type="term" value="F:ATP binding"/>
    <property type="evidence" value="ECO:0007669"/>
    <property type="project" value="UniProtKB-KW"/>
</dbReference>
<dbReference type="SUPFAM" id="SSF55874">
    <property type="entry name" value="ATPase domain of HSP90 chaperone/DNA topoisomerase II/histidine kinase"/>
    <property type="match status" value="1"/>
</dbReference>
<evidence type="ECO:0000256" key="3">
    <source>
        <dbReference type="ARBA" id="ARBA00012438"/>
    </source>
</evidence>
<feature type="domain" description="Histidine kinase" evidence="15">
    <location>
        <begin position="222"/>
        <end position="438"/>
    </location>
</feature>
<evidence type="ECO:0000256" key="12">
    <source>
        <dbReference type="ARBA" id="ARBA00023136"/>
    </source>
</evidence>
<keyword evidence="8 16" id="KW-0418">Kinase</keyword>
<dbReference type="PRINTS" id="PR00344">
    <property type="entry name" value="BCTRLSENSOR"/>
</dbReference>
<dbReference type="SMART" id="SM00387">
    <property type="entry name" value="HATPase_c"/>
    <property type="match status" value="1"/>
</dbReference>
<dbReference type="CDD" id="cd00075">
    <property type="entry name" value="HATPase"/>
    <property type="match status" value="1"/>
</dbReference>
<dbReference type="InterPro" id="IPR003661">
    <property type="entry name" value="HisK_dim/P_dom"/>
</dbReference>
<evidence type="ECO:0000256" key="10">
    <source>
        <dbReference type="ARBA" id="ARBA00022989"/>
    </source>
</evidence>
<evidence type="ECO:0000256" key="13">
    <source>
        <dbReference type="SAM" id="MobiDB-lite"/>
    </source>
</evidence>
<evidence type="ECO:0000256" key="8">
    <source>
        <dbReference type="ARBA" id="ARBA00022777"/>
    </source>
</evidence>
<evidence type="ECO:0000256" key="11">
    <source>
        <dbReference type="ARBA" id="ARBA00023012"/>
    </source>
</evidence>
<evidence type="ECO:0000313" key="17">
    <source>
        <dbReference type="Proteomes" id="UP000186156"/>
    </source>
</evidence>
<gene>
    <name evidence="16" type="ORF">SAMN05421799_102261</name>
</gene>
<protein>
    <recommendedName>
        <fullName evidence="3">histidine kinase</fullName>
        <ecNumber evidence="3">2.7.13.3</ecNumber>
    </recommendedName>
</protein>
<dbReference type="InterPro" id="IPR050428">
    <property type="entry name" value="TCS_sensor_his_kinase"/>
</dbReference>
<dbReference type="InterPro" id="IPR003594">
    <property type="entry name" value="HATPase_dom"/>
</dbReference>
<dbReference type="STRING" id="252246.SAMN05421799_102261"/>
<evidence type="ECO:0000256" key="2">
    <source>
        <dbReference type="ARBA" id="ARBA00004651"/>
    </source>
</evidence>
<dbReference type="GO" id="GO:0000155">
    <property type="term" value="F:phosphorelay sensor kinase activity"/>
    <property type="evidence" value="ECO:0007669"/>
    <property type="project" value="InterPro"/>
</dbReference>
<reference evidence="17" key="1">
    <citation type="submission" date="2017-01" db="EMBL/GenBank/DDBJ databases">
        <authorList>
            <person name="Varghese N."/>
            <person name="Submissions S."/>
        </authorList>
    </citation>
    <scope>NUCLEOTIDE SEQUENCE [LARGE SCALE GENOMIC DNA]</scope>
    <source>
        <strain evidence="17">DSM 16176</strain>
    </source>
</reference>
<keyword evidence="9" id="KW-0067">ATP-binding</keyword>
<dbReference type="Proteomes" id="UP000186156">
    <property type="component" value="Unassembled WGS sequence"/>
</dbReference>
<dbReference type="InterPro" id="IPR005467">
    <property type="entry name" value="His_kinase_dom"/>
</dbReference>
<comment type="catalytic activity">
    <reaction evidence="1">
        <text>ATP + protein L-histidine = ADP + protein N-phospho-L-histidine.</text>
        <dbReference type="EC" id="2.7.13.3"/>
    </reaction>
</comment>
<name>A0A1N7KY94_9BACL</name>
<accession>A0A1N7KY94</accession>
<dbReference type="GO" id="GO:0005886">
    <property type="term" value="C:plasma membrane"/>
    <property type="evidence" value="ECO:0007669"/>
    <property type="project" value="UniProtKB-SubCell"/>
</dbReference>